<keyword evidence="2" id="KW-1185">Reference proteome</keyword>
<evidence type="ECO:0000313" key="2">
    <source>
        <dbReference type="Proteomes" id="UP001596266"/>
    </source>
</evidence>
<dbReference type="EMBL" id="JBHSUA010000025">
    <property type="protein sequence ID" value="MFC6398014.1"/>
    <property type="molecule type" value="Genomic_DNA"/>
</dbReference>
<reference evidence="2" key="1">
    <citation type="journal article" date="2019" name="Int. J. Syst. Evol. Microbiol.">
        <title>The Global Catalogue of Microorganisms (GCM) 10K type strain sequencing project: providing services to taxonomists for standard genome sequencing and annotation.</title>
        <authorList>
            <consortium name="The Broad Institute Genomics Platform"/>
            <consortium name="The Broad Institute Genome Sequencing Center for Infectious Disease"/>
            <person name="Wu L."/>
            <person name="Ma J."/>
        </authorList>
    </citation>
    <scope>NUCLEOTIDE SEQUENCE [LARGE SCALE GENOMIC DNA]</scope>
    <source>
        <strain evidence="2">CGMCC 1.15277</strain>
    </source>
</reference>
<gene>
    <name evidence="1" type="ORF">ACFP57_13615</name>
</gene>
<dbReference type="Proteomes" id="UP001596266">
    <property type="component" value="Unassembled WGS sequence"/>
</dbReference>
<comment type="caution">
    <text evidence="1">The sequence shown here is derived from an EMBL/GenBank/DDBJ whole genome shotgun (WGS) entry which is preliminary data.</text>
</comment>
<protein>
    <submittedName>
        <fullName evidence="1">Uncharacterized protein</fullName>
    </submittedName>
</protein>
<dbReference type="InterPro" id="IPR010985">
    <property type="entry name" value="Ribbon_hlx_hlx"/>
</dbReference>
<evidence type="ECO:0000313" key="1">
    <source>
        <dbReference type="EMBL" id="MFC6398014.1"/>
    </source>
</evidence>
<name>A0ABW1X5H5_9ACTN</name>
<dbReference type="RefSeq" id="WP_343886837.1">
    <property type="nucleotide sequence ID" value="NZ_BAAAKI010000024.1"/>
</dbReference>
<organism evidence="1 2">
    <name type="scientific">Luteococcus sanguinis</name>
    <dbReference type="NCBI Taxonomy" id="174038"/>
    <lineage>
        <taxon>Bacteria</taxon>
        <taxon>Bacillati</taxon>
        <taxon>Actinomycetota</taxon>
        <taxon>Actinomycetes</taxon>
        <taxon>Propionibacteriales</taxon>
        <taxon>Propionibacteriaceae</taxon>
        <taxon>Luteococcus</taxon>
    </lineage>
</organism>
<sequence>MPRTSRATLAQRPERIRFVDKEKRTVAMNPTVYARLLAVAEQERRSISAQIECFIEESLDRRDQSARGKANAQ</sequence>
<accession>A0ABW1X5H5</accession>
<dbReference type="SUPFAM" id="SSF47598">
    <property type="entry name" value="Ribbon-helix-helix"/>
    <property type="match status" value="1"/>
</dbReference>
<proteinExistence type="predicted"/>